<keyword evidence="10 14" id="KW-1133">Transmembrane helix</keyword>
<evidence type="ECO:0000256" key="5">
    <source>
        <dbReference type="ARBA" id="ARBA00022679"/>
    </source>
</evidence>
<comment type="caution">
    <text evidence="18">The sequence shown here is derived from an EMBL/GenBank/DDBJ whole genome shotgun (WGS) entry which is preliminary data.</text>
</comment>
<keyword evidence="6 14" id="KW-0812">Transmembrane</keyword>
<dbReference type="PRINTS" id="PR00344">
    <property type="entry name" value="BCTRLSENSOR"/>
</dbReference>
<dbReference type="InterPro" id="IPR004358">
    <property type="entry name" value="Sig_transdc_His_kin-like_C"/>
</dbReference>
<dbReference type="SUPFAM" id="SSF158472">
    <property type="entry name" value="HAMP domain-like"/>
    <property type="match status" value="1"/>
</dbReference>
<feature type="coiled-coil region" evidence="13">
    <location>
        <begin position="348"/>
        <end position="375"/>
    </location>
</feature>
<evidence type="ECO:0000256" key="8">
    <source>
        <dbReference type="ARBA" id="ARBA00022777"/>
    </source>
</evidence>
<dbReference type="SMART" id="SM00304">
    <property type="entry name" value="HAMP"/>
    <property type="match status" value="1"/>
</dbReference>
<comment type="subcellular location">
    <subcellularLocation>
        <location evidence="2">Membrane</location>
        <topology evidence="2">Multi-pass membrane protein</topology>
    </subcellularLocation>
</comment>
<name>A0ABU6D2I2_9GAMM</name>
<keyword evidence="12 14" id="KW-0472">Membrane</keyword>
<feature type="domain" description="Histidine kinase" evidence="15">
    <location>
        <begin position="505"/>
        <end position="722"/>
    </location>
</feature>
<dbReference type="InterPro" id="IPR003661">
    <property type="entry name" value="HisK_dim/P_dom"/>
</dbReference>
<evidence type="ECO:0000256" key="7">
    <source>
        <dbReference type="ARBA" id="ARBA00022741"/>
    </source>
</evidence>
<keyword evidence="4" id="KW-0597">Phosphoprotein</keyword>
<evidence type="ECO:0000256" key="6">
    <source>
        <dbReference type="ARBA" id="ARBA00022692"/>
    </source>
</evidence>
<evidence type="ECO:0000313" key="18">
    <source>
        <dbReference type="EMBL" id="MEB4592533.1"/>
    </source>
</evidence>
<evidence type="ECO:0000256" key="12">
    <source>
        <dbReference type="ARBA" id="ARBA00023136"/>
    </source>
</evidence>
<dbReference type="PANTHER" id="PTHR42878">
    <property type="entry name" value="TWO-COMPONENT HISTIDINE KINASE"/>
    <property type="match status" value="1"/>
</dbReference>
<dbReference type="InterPro" id="IPR000014">
    <property type="entry name" value="PAS"/>
</dbReference>
<evidence type="ECO:0000259" key="17">
    <source>
        <dbReference type="PROSITE" id="PS50885"/>
    </source>
</evidence>
<dbReference type="EC" id="2.7.13.3" evidence="3"/>
<dbReference type="SMART" id="SM00091">
    <property type="entry name" value="PAS"/>
    <property type="match status" value="1"/>
</dbReference>
<dbReference type="PROSITE" id="PS50109">
    <property type="entry name" value="HIS_KIN"/>
    <property type="match status" value="1"/>
</dbReference>
<evidence type="ECO:0000256" key="3">
    <source>
        <dbReference type="ARBA" id="ARBA00012438"/>
    </source>
</evidence>
<dbReference type="GO" id="GO:0005524">
    <property type="term" value="F:ATP binding"/>
    <property type="evidence" value="ECO:0007669"/>
    <property type="project" value="UniProtKB-KW"/>
</dbReference>
<feature type="domain" description="PAS" evidence="16">
    <location>
        <begin position="372"/>
        <end position="419"/>
    </location>
</feature>
<dbReference type="Pfam" id="PF00672">
    <property type="entry name" value="HAMP"/>
    <property type="match status" value="1"/>
</dbReference>
<evidence type="ECO:0000256" key="14">
    <source>
        <dbReference type="SAM" id="Phobius"/>
    </source>
</evidence>
<dbReference type="Pfam" id="PF02518">
    <property type="entry name" value="HATPase_c"/>
    <property type="match status" value="1"/>
</dbReference>
<dbReference type="SMART" id="SM00387">
    <property type="entry name" value="HATPase_c"/>
    <property type="match status" value="1"/>
</dbReference>
<evidence type="ECO:0000313" key="19">
    <source>
        <dbReference type="Proteomes" id="UP001308005"/>
    </source>
</evidence>
<feature type="transmembrane region" description="Helical" evidence="14">
    <location>
        <begin position="286"/>
        <end position="306"/>
    </location>
</feature>
<organism evidence="18 19">
    <name type="scientific">Candidatus Thiothrix phosphatis</name>
    <dbReference type="NCBI Taxonomy" id="3112415"/>
    <lineage>
        <taxon>Bacteria</taxon>
        <taxon>Pseudomonadati</taxon>
        <taxon>Pseudomonadota</taxon>
        <taxon>Gammaproteobacteria</taxon>
        <taxon>Thiotrichales</taxon>
        <taxon>Thiotrichaceae</taxon>
        <taxon>Thiothrix</taxon>
    </lineage>
</organism>
<dbReference type="CDD" id="cd06225">
    <property type="entry name" value="HAMP"/>
    <property type="match status" value="1"/>
</dbReference>
<dbReference type="Gene3D" id="1.10.287.130">
    <property type="match status" value="1"/>
</dbReference>
<evidence type="ECO:0000256" key="2">
    <source>
        <dbReference type="ARBA" id="ARBA00004141"/>
    </source>
</evidence>
<evidence type="ECO:0000256" key="11">
    <source>
        <dbReference type="ARBA" id="ARBA00023012"/>
    </source>
</evidence>
<dbReference type="Pfam" id="PF00512">
    <property type="entry name" value="HisKA"/>
    <property type="match status" value="1"/>
</dbReference>
<evidence type="ECO:0000256" key="4">
    <source>
        <dbReference type="ARBA" id="ARBA00022553"/>
    </source>
</evidence>
<evidence type="ECO:0000259" key="16">
    <source>
        <dbReference type="PROSITE" id="PS50112"/>
    </source>
</evidence>
<dbReference type="SMART" id="SM00388">
    <property type="entry name" value="HisKA"/>
    <property type="match status" value="1"/>
</dbReference>
<keyword evidence="9 18" id="KW-0067">ATP-binding</keyword>
<sequence length="724" mass="80924">MADTVKKRFWQWLPVAVVFFLLLVSLSLLNLTTLSPEKAQRYGDWPLYLTSLLLALLSGIILVNLTRVFNQWRTRQAGSRFTLRLMTGFLILTLLPVLFVSLFSINLIGTRIDRWFAVEIGQALDDALHLSQLALATRKQEHLADLEQLKRNIQGLDTYGIAEQMEQFLSLGASEVLLIDNSQRLVAQAMEDTTTLIPHLPDRSVFRTLQTRTYFYKLEPEGADKLSSRVALSTRYGEQNQYSGVLTALFPVPELEKSLTDSVENAQREYGNLVYQRDAIKDAFRLTILVIMVLTTLFSLWAAFVFSRRLTRPVRTLVEGTLAVAAGDLDKKIPVSERDDFSLLARSFNTMTKRLSDARQEREQARRQLQQEHDYLHVVLEHLSSGVITLDESGVVRRINSAAGNILRQPVQEHVGKTLPELSAALPKLQAFLNTAQAHLQAANTADWQSEITLTTEEGKLILVCRGAPLPAAASAQQGSVLVFDDVTDLIQAEHDAAWGEVARRLAHEIKNPLTPIQLSAERLTRKLAGELGEESSNFLKRMTNTIIQQVDNLKSMVNAFSDYARAPNLHLQAADLNGLAQEVVELYRVNEGQVRLELQLDSQLPILQLDIHRIRQLLVNLIKNALEALEENHVSNGVITLATQHQPEARQAILNIQDNGPGIPADLLPRLFEPYVTSKHKGTGLGLAIVKKIVEEHGGHLTARNHDNGGAIISVRFSYTPPP</sequence>
<dbReference type="InterPro" id="IPR036890">
    <property type="entry name" value="HATPase_C_sf"/>
</dbReference>
<dbReference type="InterPro" id="IPR013656">
    <property type="entry name" value="PAS_4"/>
</dbReference>
<gene>
    <name evidence="18" type="ORF">VSS37_16225</name>
</gene>
<dbReference type="CDD" id="cd00082">
    <property type="entry name" value="HisKA"/>
    <property type="match status" value="1"/>
</dbReference>
<dbReference type="EMBL" id="JAYMYJ010000137">
    <property type="protein sequence ID" value="MEB4592533.1"/>
    <property type="molecule type" value="Genomic_DNA"/>
</dbReference>
<keyword evidence="11" id="KW-0902">Two-component regulatory system</keyword>
<keyword evidence="8" id="KW-0418">Kinase</keyword>
<dbReference type="PIRSF" id="PIRSF037532">
    <property type="entry name" value="STHK_NtrY"/>
    <property type="match status" value="1"/>
</dbReference>
<dbReference type="InterPro" id="IPR003594">
    <property type="entry name" value="HATPase_dom"/>
</dbReference>
<protein>
    <recommendedName>
        <fullName evidence="3">histidine kinase</fullName>
        <ecNumber evidence="3">2.7.13.3</ecNumber>
    </recommendedName>
</protein>
<dbReference type="PANTHER" id="PTHR42878:SF7">
    <property type="entry name" value="SENSOR HISTIDINE KINASE GLRK"/>
    <property type="match status" value="1"/>
</dbReference>
<accession>A0ABU6D2I2</accession>
<dbReference type="Gene3D" id="3.30.565.10">
    <property type="entry name" value="Histidine kinase-like ATPase, C-terminal domain"/>
    <property type="match status" value="1"/>
</dbReference>
<dbReference type="Gene3D" id="6.10.340.10">
    <property type="match status" value="1"/>
</dbReference>
<keyword evidence="19" id="KW-1185">Reference proteome</keyword>
<dbReference type="PROSITE" id="PS50885">
    <property type="entry name" value="HAMP"/>
    <property type="match status" value="1"/>
</dbReference>
<dbReference type="SUPFAM" id="SSF55785">
    <property type="entry name" value="PYP-like sensor domain (PAS domain)"/>
    <property type="match status" value="1"/>
</dbReference>
<keyword evidence="13" id="KW-0175">Coiled coil</keyword>
<dbReference type="Proteomes" id="UP001308005">
    <property type="component" value="Unassembled WGS sequence"/>
</dbReference>
<dbReference type="PROSITE" id="PS50112">
    <property type="entry name" value="PAS"/>
    <property type="match status" value="1"/>
</dbReference>
<feature type="transmembrane region" description="Helical" evidence="14">
    <location>
        <begin position="12"/>
        <end position="33"/>
    </location>
</feature>
<dbReference type="SUPFAM" id="SSF47384">
    <property type="entry name" value="Homodimeric domain of signal transducing histidine kinase"/>
    <property type="match status" value="1"/>
</dbReference>
<evidence type="ECO:0000259" key="15">
    <source>
        <dbReference type="PROSITE" id="PS50109"/>
    </source>
</evidence>
<feature type="transmembrane region" description="Helical" evidence="14">
    <location>
        <begin position="45"/>
        <end position="65"/>
    </location>
</feature>
<comment type="catalytic activity">
    <reaction evidence="1">
        <text>ATP + protein L-histidine = ADP + protein N-phospho-L-histidine.</text>
        <dbReference type="EC" id="2.7.13.3"/>
    </reaction>
</comment>
<reference evidence="19" key="1">
    <citation type="submission" date="2023-07" db="EMBL/GenBank/DDBJ databases">
        <title>The carbon used by Thiothrix.</title>
        <authorList>
            <person name="Chen L."/>
        </authorList>
    </citation>
    <scope>NUCLEOTIDE SEQUENCE [LARGE SCALE GENOMIC DNA]</scope>
</reference>
<dbReference type="Gene3D" id="3.30.450.20">
    <property type="entry name" value="PAS domain"/>
    <property type="match status" value="1"/>
</dbReference>
<dbReference type="SUPFAM" id="SSF55874">
    <property type="entry name" value="ATPase domain of HSP90 chaperone/DNA topoisomerase II/histidine kinase"/>
    <property type="match status" value="1"/>
</dbReference>
<proteinExistence type="predicted"/>
<dbReference type="InterPro" id="IPR035965">
    <property type="entry name" value="PAS-like_dom_sf"/>
</dbReference>
<evidence type="ECO:0000256" key="1">
    <source>
        <dbReference type="ARBA" id="ARBA00000085"/>
    </source>
</evidence>
<keyword evidence="7" id="KW-0547">Nucleotide-binding</keyword>
<evidence type="ECO:0000256" key="13">
    <source>
        <dbReference type="SAM" id="Coils"/>
    </source>
</evidence>
<dbReference type="InterPro" id="IPR005467">
    <property type="entry name" value="His_kinase_dom"/>
</dbReference>
<dbReference type="RefSeq" id="WP_324696872.1">
    <property type="nucleotide sequence ID" value="NZ_JAYMYJ010000137.1"/>
</dbReference>
<feature type="domain" description="HAMP" evidence="17">
    <location>
        <begin position="308"/>
        <end position="360"/>
    </location>
</feature>
<feature type="transmembrane region" description="Helical" evidence="14">
    <location>
        <begin position="85"/>
        <end position="108"/>
    </location>
</feature>
<dbReference type="InterPro" id="IPR003660">
    <property type="entry name" value="HAMP_dom"/>
</dbReference>
<evidence type="ECO:0000256" key="10">
    <source>
        <dbReference type="ARBA" id="ARBA00022989"/>
    </source>
</evidence>
<dbReference type="InterPro" id="IPR017232">
    <property type="entry name" value="NtrY"/>
</dbReference>
<evidence type="ECO:0000256" key="9">
    <source>
        <dbReference type="ARBA" id="ARBA00022840"/>
    </source>
</evidence>
<dbReference type="InterPro" id="IPR050351">
    <property type="entry name" value="BphY/WalK/GraS-like"/>
</dbReference>
<dbReference type="InterPro" id="IPR036097">
    <property type="entry name" value="HisK_dim/P_sf"/>
</dbReference>
<dbReference type="Pfam" id="PF08448">
    <property type="entry name" value="PAS_4"/>
    <property type="match status" value="1"/>
</dbReference>
<keyword evidence="5" id="KW-0808">Transferase</keyword>